<sequence>MINMAKFIKVFVICLFLLLPVTGAKNEKNKKKDKSDASEKWKKKDIRDYNDVDIERLYEQWEEADDDELEEDELPEWKKEPPKMDLSKLDPNDPEGFIKMSKKGRTLMMFATVSGNPSEAETEKISMLWHSSLFNAHIETQRYVVGSNRVLFMLTDGAKAWEIRDFLVKQDRCEEVSIEGQTYPGAGATKTGKEDSKNTKTKSKTTKKNEEL</sequence>
<dbReference type="AlphaFoldDB" id="A0A9W2ZD22"/>
<organism evidence="9 10">
    <name type="scientific">Biomphalaria glabrata</name>
    <name type="common">Bloodfluke planorb</name>
    <name type="synonym">Freshwater snail</name>
    <dbReference type="NCBI Taxonomy" id="6526"/>
    <lineage>
        <taxon>Eukaryota</taxon>
        <taxon>Metazoa</taxon>
        <taxon>Spiralia</taxon>
        <taxon>Lophotrochozoa</taxon>
        <taxon>Mollusca</taxon>
        <taxon>Gastropoda</taxon>
        <taxon>Heterobranchia</taxon>
        <taxon>Euthyneura</taxon>
        <taxon>Panpulmonata</taxon>
        <taxon>Hygrophila</taxon>
        <taxon>Lymnaeoidea</taxon>
        <taxon>Planorbidae</taxon>
        <taxon>Biomphalaria</taxon>
    </lineage>
</organism>
<evidence type="ECO:0000313" key="9">
    <source>
        <dbReference type="Proteomes" id="UP001165740"/>
    </source>
</evidence>
<comment type="subcellular location">
    <subcellularLocation>
        <location evidence="1">Endoplasmic reticulum</location>
    </subcellularLocation>
</comment>
<evidence type="ECO:0000256" key="2">
    <source>
        <dbReference type="ARBA" id="ARBA00011068"/>
    </source>
</evidence>
<evidence type="ECO:0000256" key="6">
    <source>
        <dbReference type="ARBA" id="ARBA00023186"/>
    </source>
</evidence>
<evidence type="ECO:0000256" key="7">
    <source>
        <dbReference type="SAM" id="MobiDB-lite"/>
    </source>
</evidence>
<proteinExistence type="inferred from homology"/>
<reference evidence="10" key="1">
    <citation type="submission" date="2025-08" db="UniProtKB">
        <authorList>
            <consortium name="RefSeq"/>
        </authorList>
    </citation>
    <scope>IDENTIFICATION</scope>
</reference>
<keyword evidence="4 8" id="KW-0732">Signal</keyword>
<keyword evidence="3" id="KW-0879">Wnt signaling pathway</keyword>
<evidence type="ECO:0000256" key="4">
    <source>
        <dbReference type="ARBA" id="ARBA00022729"/>
    </source>
</evidence>
<evidence type="ECO:0000256" key="3">
    <source>
        <dbReference type="ARBA" id="ARBA00022687"/>
    </source>
</evidence>
<dbReference type="OMA" id="QQRCADV"/>
<protein>
    <submittedName>
        <fullName evidence="10">LRP chaperone MESD-like</fullName>
    </submittedName>
</protein>
<dbReference type="GO" id="GO:0005783">
    <property type="term" value="C:endoplasmic reticulum"/>
    <property type="evidence" value="ECO:0007669"/>
    <property type="project" value="UniProtKB-SubCell"/>
</dbReference>
<feature type="region of interest" description="Disordered" evidence="7">
    <location>
        <begin position="63"/>
        <end position="91"/>
    </location>
</feature>
<feature type="compositionally biased region" description="Basic and acidic residues" evidence="7">
    <location>
        <begin position="75"/>
        <end position="91"/>
    </location>
</feature>
<feature type="signal peptide" evidence="8">
    <location>
        <begin position="1"/>
        <end position="23"/>
    </location>
</feature>
<dbReference type="Proteomes" id="UP001165740">
    <property type="component" value="Chromosome 18"/>
</dbReference>
<keyword evidence="9" id="KW-1185">Reference proteome</keyword>
<feature type="region of interest" description="Disordered" evidence="7">
    <location>
        <begin position="179"/>
        <end position="212"/>
    </location>
</feature>
<feature type="chain" id="PRO_5040805933" evidence="8">
    <location>
        <begin position="24"/>
        <end position="212"/>
    </location>
</feature>
<dbReference type="GeneID" id="106070774"/>
<evidence type="ECO:0000256" key="1">
    <source>
        <dbReference type="ARBA" id="ARBA00004240"/>
    </source>
</evidence>
<dbReference type="RefSeq" id="XP_055872917.1">
    <property type="nucleotide sequence ID" value="XM_056016942.1"/>
</dbReference>
<dbReference type="InterPro" id="IPR019330">
    <property type="entry name" value="MESD"/>
</dbReference>
<dbReference type="OrthoDB" id="75833at2759"/>
<accession>A0A9W2ZD22</accession>
<evidence type="ECO:0000256" key="5">
    <source>
        <dbReference type="ARBA" id="ARBA00022824"/>
    </source>
</evidence>
<gene>
    <name evidence="10" type="primary">LOC106070774</name>
</gene>
<feature type="compositionally biased region" description="Acidic residues" evidence="7">
    <location>
        <begin position="63"/>
        <end position="74"/>
    </location>
</feature>
<dbReference type="Pfam" id="PF10185">
    <property type="entry name" value="Mesd"/>
    <property type="match status" value="1"/>
</dbReference>
<dbReference type="FunFam" id="3.30.70.260:FF:000031">
    <property type="entry name" value="LDLR chaperone MESD"/>
    <property type="match status" value="1"/>
</dbReference>
<dbReference type="Gene3D" id="3.30.70.260">
    <property type="match status" value="1"/>
</dbReference>
<dbReference type="GO" id="GO:0016055">
    <property type="term" value="P:Wnt signaling pathway"/>
    <property type="evidence" value="ECO:0007669"/>
    <property type="project" value="UniProtKB-KW"/>
</dbReference>
<evidence type="ECO:0000256" key="8">
    <source>
        <dbReference type="SAM" id="SignalP"/>
    </source>
</evidence>
<keyword evidence="5" id="KW-0256">Endoplasmic reticulum</keyword>
<evidence type="ECO:0000313" key="10">
    <source>
        <dbReference type="RefSeq" id="XP_055872917.1"/>
    </source>
</evidence>
<dbReference type="PANTHER" id="PTHR17600:SF2">
    <property type="entry name" value="LRP CHAPERONE MESD"/>
    <property type="match status" value="1"/>
</dbReference>
<dbReference type="GO" id="GO:0006457">
    <property type="term" value="P:protein folding"/>
    <property type="evidence" value="ECO:0007669"/>
    <property type="project" value="InterPro"/>
</dbReference>
<name>A0A9W2ZD22_BIOGL</name>
<comment type="similarity">
    <text evidence="2">Belongs to the MESD family.</text>
</comment>
<dbReference type="Gene3D" id="6.10.250.640">
    <property type="match status" value="1"/>
</dbReference>
<dbReference type="PANTHER" id="PTHR17600">
    <property type="entry name" value="MESODERM DEVELOPMENT CANDIDATE 2"/>
    <property type="match status" value="1"/>
</dbReference>
<keyword evidence="6" id="KW-0143">Chaperone</keyword>